<dbReference type="EMBL" id="AYYO01000056">
    <property type="protein sequence ID" value="KRM54383.1"/>
    <property type="molecule type" value="Genomic_DNA"/>
</dbReference>
<organism evidence="9 10">
    <name type="scientific">Lacticaseibacillus sharpeae JCM 1186 = DSM 20505</name>
    <dbReference type="NCBI Taxonomy" id="1291052"/>
    <lineage>
        <taxon>Bacteria</taxon>
        <taxon>Bacillati</taxon>
        <taxon>Bacillota</taxon>
        <taxon>Bacilli</taxon>
        <taxon>Lactobacillales</taxon>
        <taxon>Lactobacillaceae</taxon>
        <taxon>Lacticaseibacillus</taxon>
    </lineage>
</organism>
<evidence type="ECO:0000256" key="5">
    <source>
        <dbReference type="ARBA" id="ARBA00022989"/>
    </source>
</evidence>
<keyword evidence="10" id="KW-1185">Reference proteome</keyword>
<evidence type="ECO:0000313" key="9">
    <source>
        <dbReference type="EMBL" id="KRM54383.1"/>
    </source>
</evidence>
<dbReference type="InterPro" id="IPR050638">
    <property type="entry name" value="AA-Vitamin_Transporters"/>
</dbReference>
<sequence>MMQRDKVVGAVMLTIAASIWGGMFVVVKSIVGQIPPVQLVWFRYSIAAVVMLLVALAQRIKWHWRKKDVLLIILMGVVGYALSSTAQETGTWLSSAQLGAVVTASTPAFMVVFNWTILKVHPSTGDWVSLALAMLGIICIVGLQFSGRQLLLGALSLLVSGIAWALMSALVRLVSPDVSMLQVTLCSTVVAIICLTPWSLMHWRAVAGVNFGRPAVFLRLSYLGIVSTAMGFMLWNDGLRRMRSNVSGLFFLFQPVVGALLGWLILGEGLTIGFFLGLALLFASIWVAMRWA</sequence>
<feature type="transmembrane region" description="Helical" evidence="7">
    <location>
        <begin position="92"/>
        <end position="115"/>
    </location>
</feature>
<evidence type="ECO:0000256" key="7">
    <source>
        <dbReference type="SAM" id="Phobius"/>
    </source>
</evidence>
<accession>A0A0R1ZIU3</accession>
<evidence type="ECO:0000256" key="2">
    <source>
        <dbReference type="ARBA" id="ARBA00007362"/>
    </source>
</evidence>
<feature type="transmembrane region" description="Helical" evidence="7">
    <location>
        <begin position="183"/>
        <end position="203"/>
    </location>
</feature>
<keyword evidence="6 7" id="KW-0472">Membrane</keyword>
<comment type="caution">
    <text evidence="9">The sequence shown here is derived from an EMBL/GenBank/DDBJ whole genome shotgun (WGS) entry which is preliminary data.</text>
</comment>
<evidence type="ECO:0000259" key="8">
    <source>
        <dbReference type="Pfam" id="PF00892"/>
    </source>
</evidence>
<keyword evidence="5 7" id="KW-1133">Transmembrane helix</keyword>
<dbReference type="AlphaFoldDB" id="A0A0R1ZIU3"/>
<dbReference type="InterPro" id="IPR000620">
    <property type="entry name" value="EamA_dom"/>
</dbReference>
<dbReference type="RefSeq" id="WP_225353604.1">
    <property type="nucleotide sequence ID" value="NZ_AYYO01000056.1"/>
</dbReference>
<dbReference type="STRING" id="1291052.FC18_GL000604"/>
<feature type="transmembrane region" description="Helical" evidence="7">
    <location>
        <begin position="69"/>
        <end position="86"/>
    </location>
</feature>
<keyword evidence="4 7" id="KW-0812">Transmembrane</keyword>
<dbReference type="PANTHER" id="PTHR32322:SF18">
    <property type="entry name" value="S-ADENOSYLMETHIONINE_S-ADENOSYLHOMOCYSTEINE TRANSPORTER"/>
    <property type="match status" value="1"/>
</dbReference>
<evidence type="ECO:0000256" key="4">
    <source>
        <dbReference type="ARBA" id="ARBA00022692"/>
    </source>
</evidence>
<protein>
    <recommendedName>
        <fullName evidence="8">EamA domain-containing protein</fullName>
    </recommendedName>
</protein>
<dbReference type="PATRIC" id="fig|1291052.5.peg.616"/>
<feature type="transmembrane region" description="Helical" evidence="7">
    <location>
        <begin position="7"/>
        <end position="27"/>
    </location>
</feature>
<dbReference type="GO" id="GO:0005886">
    <property type="term" value="C:plasma membrane"/>
    <property type="evidence" value="ECO:0007669"/>
    <property type="project" value="UniProtKB-SubCell"/>
</dbReference>
<evidence type="ECO:0000256" key="3">
    <source>
        <dbReference type="ARBA" id="ARBA00022475"/>
    </source>
</evidence>
<dbReference type="InterPro" id="IPR037185">
    <property type="entry name" value="EmrE-like"/>
</dbReference>
<evidence type="ECO:0000313" key="10">
    <source>
        <dbReference type="Proteomes" id="UP000051679"/>
    </source>
</evidence>
<feature type="transmembrane region" description="Helical" evidence="7">
    <location>
        <begin position="151"/>
        <end position="171"/>
    </location>
</feature>
<proteinExistence type="inferred from homology"/>
<feature type="transmembrane region" description="Helical" evidence="7">
    <location>
        <begin position="215"/>
        <end position="235"/>
    </location>
</feature>
<feature type="transmembrane region" description="Helical" evidence="7">
    <location>
        <begin position="272"/>
        <end position="289"/>
    </location>
</feature>
<dbReference type="Pfam" id="PF00892">
    <property type="entry name" value="EamA"/>
    <property type="match status" value="2"/>
</dbReference>
<feature type="domain" description="EamA" evidence="8">
    <location>
        <begin position="152"/>
        <end position="288"/>
    </location>
</feature>
<reference evidence="9 10" key="1">
    <citation type="journal article" date="2015" name="Genome Announc.">
        <title>Expanding the biotechnology potential of lactobacilli through comparative genomics of 213 strains and associated genera.</title>
        <authorList>
            <person name="Sun Z."/>
            <person name="Harris H.M."/>
            <person name="McCann A."/>
            <person name="Guo C."/>
            <person name="Argimon S."/>
            <person name="Zhang W."/>
            <person name="Yang X."/>
            <person name="Jeffery I.B."/>
            <person name="Cooney J.C."/>
            <person name="Kagawa T.F."/>
            <person name="Liu W."/>
            <person name="Song Y."/>
            <person name="Salvetti E."/>
            <person name="Wrobel A."/>
            <person name="Rasinkangas P."/>
            <person name="Parkhill J."/>
            <person name="Rea M.C."/>
            <person name="O'Sullivan O."/>
            <person name="Ritari J."/>
            <person name="Douillard F.P."/>
            <person name="Paul Ross R."/>
            <person name="Yang R."/>
            <person name="Briner A.E."/>
            <person name="Felis G.E."/>
            <person name="de Vos W.M."/>
            <person name="Barrangou R."/>
            <person name="Klaenhammer T.R."/>
            <person name="Caufield P.W."/>
            <person name="Cui Y."/>
            <person name="Zhang H."/>
            <person name="O'Toole P.W."/>
        </authorList>
    </citation>
    <scope>NUCLEOTIDE SEQUENCE [LARGE SCALE GENOMIC DNA]</scope>
    <source>
        <strain evidence="9 10">DSM 20505</strain>
    </source>
</reference>
<evidence type="ECO:0000256" key="6">
    <source>
        <dbReference type="ARBA" id="ARBA00023136"/>
    </source>
</evidence>
<name>A0A0R1ZIU3_9LACO</name>
<feature type="domain" description="EamA" evidence="8">
    <location>
        <begin position="9"/>
        <end position="141"/>
    </location>
</feature>
<dbReference type="Proteomes" id="UP000051679">
    <property type="component" value="Unassembled WGS sequence"/>
</dbReference>
<gene>
    <name evidence="9" type="ORF">FC18_GL000604</name>
</gene>
<feature type="transmembrane region" description="Helical" evidence="7">
    <location>
        <begin position="247"/>
        <end position="266"/>
    </location>
</feature>
<dbReference type="SUPFAM" id="SSF103481">
    <property type="entry name" value="Multidrug resistance efflux transporter EmrE"/>
    <property type="match status" value="2"/>
</dbReference>
<keyword evidence="3" id="KW-1003">Cell membrane</keyword>
<comment type="similarity">
    <text evidence="2">Belongs to the EamA transporter family.</text>
</comment>
<feature type="transmembrane region" description="Helical" evidence="7">
    <location>
        <begin position="127"/>
        <end position="145"/>
    </location>
</feature>
<dbReference type="PANTHER" id="PTHR32322">
    <property type="entry name" value="INNER MEMBRANE TRANSPORTER"/>
    <property type="match status" value="1"/>
</dbReference>
<evidence type="ECO:0000256" key="1">
    <source>
        <dbReference type="ARBA" id="ARBA00004651"/>
    </source>
</evidence>
<feature type="transmembrane region" description="Helical" evidence="7">
    <location>
        <begin position="39"/>
        <end position="57"/>
    </location>
</feature>
<comment type="subcellular location">
    <subcellularLocation>
        <location evidence="1">Cell membrane</location>
        <topology evidence="1">Multi-pass membrane protein</topology>
    </subcellularLocation>
</comment>